<feature type="coiled-coil region" evidence="2">
    <location>
        <begin position="698"/>
        <end position="725"/>
    </location>
</feature>
<name>A0A9P5PYX1_9AGAR</name>
<feature type="compositionally biased region" description="Acidic residues" evidence="3">
    <location>
        <begin position="386"/>
        <end position="399"/>
    </location>
</feature>
<dbReference type="InterPro" id="IPR026947">
    <property type="entry name" value="UBN_middle_dom"/>
</dbReference>
<feature type="compositionally biased region" description="Basic and acidic residues" evidence="3">
    <location>
        <begin position="23"/>
        <end position="35"/>
    </location>
</feature>
<feature type="compositionally biased region" description="Polar residues" evidence="3">
    <location>
        <begin position="331"/>
        <end position="343"/>
    </location>
</feature>
<evidence type="ECO:0000313" key="7">
    <source>
        <dbReference type="Proteomes" id="UP000772434"/>
    </source>
</evidence>
<feature type="compositionally biased region" description="Pro residues" evidence="3">
    <location>
        <begin position="165"/>
        <end position="174"/>
    </location>
</feature>
<evidence type="ECO:0008006" key="8">
    <source>
        <dbReference type="Google" id="ProtNLM"/>
    </source>
</evidence>
<keyword evidence="7" id="KW-1185">Reference proteome</keyword>
<feature type="compositionally biased region" description="Basic and acidic residues" evidence="3">
    <location>
        <begin position="574"/>
        <end position="585"/>
    </location>
</feature>
<accession>A0A9P5PYX1</accession>
<feature type="compositionally biased region" description="Polar residues" evidence="3">
    <location>
        <begin position="111"/>
        <end position="133"/>
    </location>
</feature>
<keyword evidence="2" id="KW-0175">Coiled coil</keyword>
<dbReference type="OrthoDB" id="5576775at2759"/>
<feature type="compositionally biased region" description="Acidic residues" evidence="3">
    <location>
        <begin position="61"/>
        <end position="74"/>
    </location>
</feature>
<feature type="region of interest" description="Disordered" evidence="3">
    <location>
        <begin position="1"/>
        <end position="181"/>
    </location>
</feature>
<feature type="region of interest" description="Disordered" evidence="3">
    <location>
        <begin position="280"/>
        <end position="366"/>
    </location>
</feature>
<dbReference type="InterPro" id="IPR014840">
    <property type="entry name" value="HRD"/>
</dbReference>
<reference evidence="6" key="1">
    <citation type="submission" date="2020-11" db="EMBL/GenBank/DDBJ databases">
        <authorList>
            <consortium name="DOE Joint Genome Institute"/>
            <person name="Ahrendt S."/>
            <person name="Riley R."/>
            <person name="Andreopoulos W."/>
            <person name="Labutti K."/>
            <person name="Pangilinan J."/>
            <person name="Ruiz-Duenas F.J."/>
            <person name="Barrasa J.M."/>
            <person name="Sanchez-Garcia M."/>
            <person name="Camarero S."/>
            <person name="Miyauchi S."/>
            <person name="Serrano A."/>
            <person name="Linde D."/>
            <person name="Babiker R."/>
            <person name="Drula E."/>
            <person name="Ayuso-Fernandez I."/>
            <person name="Pacheco R."/>
            <person name="Padilla G."/>
            <person name="Ferreira P."/>
            <person name="Barriuso J."/>
            <person name="Kellner H."/>
            <person name="Castanera R."/>
            <person name="Alfaro M."/>
            <person name="Ramirez L."/>
            <person name="Pisabarro A.G."/>
            <person name="Kuo A."/>
            <person name="Tritt A."/>
            <person name="Lipzen A."/>
            <person name="He G."/>
            <person name="Yan M."/>
            <person name="Ng V."/>
            <person name="Cullen D."/>
            <person name="Martin F."/>
            <person name="Rosso M.-N."/>
            <person name="Henrissat B."/>
            <person name="Hibbett D."/>
            <person name="Martinez A.T."/>
            <person name="Grigoriev I.V."/>
        </authorList>
    </citation>
    <scope>NUCLEOTIDE SEQUENCE</scope>
    <source>
        <strain evidence="6">AH 40177</strain>
    </source>
</reference>
<evidence type="ECO:0000256" key="1">
    <source>
        <dbReference type="ARBA" id="ARBA00022553"/>
    </source>
</evidence>
<organism evidence="6 7">
    <name type="scientific">Rhodocollybia butyracea</name>
    <dbReference type="NCBI Taxonomy" id="206335"/>
    <lineage>
        <taxon>Eukaryota</taxon>
        <taxon>Fungi</taxon>
        <taxon>Dikarya</taxon>
        <taxon>Basidiomycota</taxon>
        <taxon>Agaricomycotina</taxon>
        <taxon>Agaricomycetes</taxon>
        <taxon>Agaricomycetidae</taxon>
        <taxon>Agaricales</taxon>
        <taxon>Marasmiineae</taxon>
        <taxon>Omphalotaceae</taxon>
        <taxon>Rhodocollybia</taxon>
    </lineage>
</organism>
<proteinExistence type="predicted"/>
<feature type="compositionally biased region" description="Basic and acidic residues" evidence="3">
    <location>
        <begin position="210"/>
        <end position="236"/>
    </location>
</feature>
<dbReference type="AlphaFoldDB" id="A0A9P5PYX1"/>
<evidence type="ECO:0000259" key="5">
    <source>
        <dbReference type="Pfam" id="PF14075"/>
    </source>
</evidence>
<protein>
    <recommendedName>
        <fullName evidence="8">Ubinuclein middle domain-containing protein</fullName>
    </recommendedName>
</protein>
<dbReference type="Pfam" id="PF14075">
    <property type="entry name" value="UBN_AB"/>
    <property type="match status" value="1"/>
</dbReference>
<sequence>MGEQDVRMASSAAPSPVLTTHILSDHELDVKRDQSPELLPPNGANGLDDDQSPDAEHASETEEEDDEEDEEGGEGPEHVIVIDDDDSEESDAGDDGEQEPQITVKPEPIHDSNSLAIPTSLSDADNSTKPDSQTADKIESPVPPPPSTAATKPKSKAKVKARSPSPVPIAPPPLQTVRLKIPLGGPDNYAVDISALAKETGQRPPTPVLKKQDDTSDSEAEKAAKAIEARHAETDKPKKKKKNATSEYYDVSDPFIDDSELAVDERKFFAQTKQQGFYVSSGEVALMKDRSPKKPKSKKINTDAGPSRNSLEGTKDAPIALMDDEDDRARPSTSHQRGTENGQSKAGKKKSGALKSCSPSVLHGTGLNAPLTGNLAAMRKLNWIDPDPDTGDGGPDDNYGDGGETLGMKRKRVSYTTVVEGGKKRKIVDIASFHPDLQASLQKLKAAIVAENWEQKGKFPPGIKPILADVALQAINLDEYDEHFFNLMPTLFPYNKFTMSKLIKRTIFVDHTKLLVGRQDALLSELKRQADEGFPKAEEEWEKSVVAWDQRQKRLKAVDHRGEDSASNGVTTRHPSEDPEAHADGLDEENYTASTSHPPLSGAGGSGLAAHVASQAEKTGTKEKESQPPPKKYRMTENMKAIVWELVLLSNECCRLENEKNTLEGSVMQVSEQGLRKVLYQKIVSAFPSGWMSSGQISRDVSAMKKKLEKEIAEEQSEMEAQSIAM</sequence>
<feature type="domain" description="Ubinuclein middle" evidence="5">
    <location>
        <begin position="432"/>
        <end position="699"/>
    </location>
</feature>
<feature type="region of interest" description="Disordered" evidence="3">
    <location>
        <begin position="194"/>
        <end position="256"/>
    </location>
</feature>
<feature type="region of interest" description="Disordered" evidence="3">
    <location>
        <begin position="386"/>
        <end position="406"/>
    </location>
</feature>
<feature type="region of interest" description="Disordered" evidence="3">
    <location>
        <begin position="556"/>
        <end position="633"/>
    </location>
</feature>
<evidence type="ECO:0000256" key="2">
    <source>
        <dbReference type="SAM" id="Coils"/>
    </source>
</evidence>
<dbReference type="EMBL" id="JADNRY010000038">
    <property type="protein sequence ID" value="KAF9070715.1"/>
    <property type="molecule type" value="Genomic_DNA"/>
</dbReference>
<evidence type="ECO:0000313" key="6">
    <source>
        <dbReference type="EMBL" id="KAF9070715.1"/>
    </source>
</evidence>
<comment type="caution">
    <text evidence="6">The sequence shown here is derived from an EMBL/GenBank/DDBJ whole genome shotgun (WGS) entry which is preliminary data.</text>
</comment>
<dbReference type="Proteomes" id="UP000772434">
    <property type="component" value="Unassembled WGS sequence"/>
</dbReference>
<feature type="compositionally biased region" description="Acidic residues" evidence="3">
    <location>
        <begin position="82"/>
        <end position="98"/>
    </location>
</feature>
<dbReference type="Pfam" id="PF08729">
    <property type="entry name" value="HUN"/>
    <property type="match status" value="1"/>
</dbReference>
<keyword evidence="1" id="KW-0597">Phosphoprotein</keyword>
<gene>
    <name evidence="6" type="ORF">BDP27DRAFT_583850</name>
</gene>
<evidence type="ECO:0000256" key="3">
    <source>
        <dbReference type="SAM" id="MobiDB-lite"/>
    </source>
</evidence>
<evidence type="ECO:0000259" key="4">
    <source>
        <dbReference type="Pfam" id="PF08729"/>
    </source>
</evidence>
<feature type="domain" description="Hpc2-related" evidence="4">
    <location>
        <begin position="237"/>
        <end position="284"/>
    </location>
</feature>